<dbReference type="GO" id="GO:0005886">
    <property type="term" value="C:plasma membrane"/>
    <property type="evidence" value="ECO:0007669"/>
    <property type="project" value="UniProtKB-SubCell"/>
</dbReference>
<keyword evidence="10" id="KW-1185">Reference proteome</keyword>
<proteinExistence type="inferred from homology"/>
<feature type="transmembrane region" description="Helical" evidence="8">
    <location>
        <begin position="20"/>
        <end position="39"/>
    </location>
</feature>
<feature type="transmembrane region" description="Helical" evidence="8">
    <location>
        <begin position="327"/>
        <end position="346"/>
    </location>
</feature>
<evidence type="ECO:0000256" key="6">
    <source>
        <dbReference type="ARBA" id="ARBA00022989"/>
    </source>
</evidence>
<dbReference type="GO" id="GO:0022857">
    <property type="term" value="F:transmembrane transporter activity"/>
    <property type="evidence" value="ECO:0007669"/>
    <property type="project" value="InterPro"/>
</dbReference>
<organism evidence="9 10">
    <name type="scientific">Gemmobacter fulvus</name>
    <dbReference type="NCBI Taxonomy" id="2840474"/>
    <lineage>
        <taxon>Bacteria</taxon>
        <taxon>Pseudomonadati</taxon>
        <taxon>Pseudomonadota</taxon>
        <taxon>Alphaproteobacteria</taxon>
        <taxon>Rhodobacterales</taxon>
        <taxon>Paracoccaceae</taxon>
        <taxon>Gemmobacter</taxon>
    </lineage>
</organism>
<dbReference type="Pfam" id="PF01032">
    <property type="entry name" value="FecCD"/>
    <property type="match status" value="1"/>
</dbReference>
<feature type="transmembrane region" description="Helical" evidence="8">
    <location>
        <begin position="74"/>
        <end position="95"/>
    </location>
</feature>
<keyword evidence="3" id="KW-0813">Transport</keyword>
<dbReference type="InterPro" id="IPR037294">
    <property type="entry name" value="ABC_BtuC-like"/>
</dbReference>
<protein>
    <submittedName>
        <fullName evidence="9">Iron ABC transporter permease</fullName>
    </submittedName>
</protein>
<dbReference type="EMBL" id="CP076366">
    <property type="protein sequence ID" value="QWK93185.1"/>
    <property type="molecule type" value="Genomic_DNA"/>
</dbReference>
<dbReference type="PANTHER" id="PTHR30472">
    <property type="entry name" value="FERRIC ENTEROBACTIN TRANSPORT SYSTEM PERMEASE PROTEIN"/>
    <property type="match status" value="1"/>
</dbReference>
<evidence type="ECO:0000256" key="2">
    <source>
        <dbReference type="ARBA" id="ARBA00007935"/>
    </source>
</evidence>
<feature type="transmembrane region" description="Helical" evidence="8">
    <location>
        <begin position="137"/>
        <end position="156"/>
    </location>
</feature>
<dbReference type="PANTHER" id="PTHR30472:SF25">
    <property type="entry name" value="ABC TRANSPORTER PERMEASE PROTEIN MJ0876-RELATED"/>
    <property type="match status" value="1"/>
</dbReference>
<evidence type="ECO:0000256" key="4">
    <source>
        <dbReference type="ARBA" id="ARBA00022475"/>
    </source>
</evidence>
<comment type="similarity">
    <text evidence="2">Belongs to the binding-protein-dependent transport system permease family. FecCD subfamily.</text>
</comment>
<dbReference type="Proteomes" id="UP000679352">
    <property type="component" value="Plasmid p5"/>
</dbReference>
<evidence type="ECO:0000256" key="3">
    <source>
        <dbReference type="ARBA" id="ARBA00022448"/>
    </source>
</evidence>
<keyword evidence="9" id="KW-0614">Plasmid</keyword>
<dbReference type="InterPro" id="IPR000522">
    <property type="entry name" value="ABC_transptr_permease_BtuC"/>
</dbReference>
<dbReference type="SUPFAM" id="SSF81345">
    <property type="entry name" value="ABC transporter involved in vitamin B12 uptake, BtuC"/>
    <property type="match status" value="1"/>
</dbReference>
<gene>
    <name evidence="9" type="ORF">KM031_21735</name>
</gene>
<accession>A0A975S4F0</accession>
<dbReference type="RefSeq" id="WP_215506988.1">
    <property type="nucleotide sequence ID" value="NZ_CP076366.1"/>
</dbReference>
<dbReference type="GO" id="GO:0033214">
    <property type="term" value="P:siderophore-iron import into cell"/>
    <property type="evidence" value="ECO:0007669"/>
    <property type="project" value="TreeGrafter"/>
</dbReference>
<evidence type="ECO:0000313" key="9">
    <source>
        <dbReference type="EMBL" id="QWK93185.1"/>
    </source>
</evidence>
<reference evidence="9" key="1">
    <citation type="submission" date="2021-06" db="EMBL/GenBank/DDBJ databases">
        <authorList>
            <person name="Lee C.-S."/>
            <person name="Jin L."/>
        </authorList>
    </citation>
    <scope>NUCLEOTIDE SEQUENCE</scope>
    <source>
        <strain evidence="9">Con5</strain>
        <plasmid evidence="9">p5</plasmid>
    </source>
</reference>
<feature type="transmembrane region" description="Helical" evidence="8">
    <location>
        <begin position="299"/>
        <end position="321"/>
    </location>
</feature>
<feature type="transmembrane region" description="Helical" evidence="8">
    <location>
        <begin position="258"/>
        <end position="287"/>
    </location>
</feature>
<evidence type="ECO:0000313" key="10">
    <source>
        <dbReference type="Proteomes" id="UP000679352"/>
    </source>
</evidence>
<geneLocation type="plasmid" evidence="9 10">
    <name>p5</name>
</geneLocation>
<keyword evidence="5 8" id="KW-0812">Transmembrane</keyword>
<comment type="subcellular location">
    <subcellularLocation>
        <location evidence="1">Cell membrane</location>
        <topology evidence="1">Multi-pass membrane protein</topology>
    </subcellularLocation>
</comment>
<evidence type="ECO:0000256" key="1">
    <source>
        <dbReference type="ARBA" id="ARBA00004651"/>
    </source>
</evidence>
<sequence length="354" mass="35768">MTGQSFPAPPLPARLWPLPVLPLLWLLLASMALLALTTGSSGVSPLRMLGAALSGEGVAARDWVVLTGIRLPRLVAGALVGAALAVSGALMQGLFRNPLADPGLIGVGAGAGLGAVTAIVLGGLLPLGLLATVGAHLLPVAAFLGGWGATLILWHLSRAGGQTSVATMLLAGIALAALAGALTGLLIQIADDQQLRDLTFWNMGSLSGIGWQRLAVAAPLILPVLLLSPRLGRGLNALSLGEAPAQHMGIEVERLKRWTVLSVAAAIGAAVAIAGGIGFVGIVVPHLLRLAGGPDHRTLLPRAALLGAALLIGADVIARAITPPAELPIGIITACLGAPVFLWILLRRARAGEV</sequence>
<dbReference type="Gene3D" id="1.10.3470.10">
    <property type="entry name" value="ABC transporter involved in vitamin B12 uptake, BtuC"/>
    <property type="match status" value="1"/>
</dbReference>
<dbReference type="FunFam" id="1.10.3470.10:FF:000001">
    <property type="entry name" value="Vitamin B12 ABC transporter permease BtuC"/>
    <property type="match status" value="1"/>
</dbReference>
<dbReference type="AlphaFoldDB" id="A0A975S4F0"/>
<feature type="transmembrane region" description="Helical" evidence="8">
    <location>
        <begin position="168"/>
        <end position="190"/>
    </location>
</feature>
<dbReference type="KEGG" id="gfu:KM031_21735"/>
<feature type="transmembrane region" description="Helical" evidence="8">
    <location>
        <begin position="107"/>
        <end position="130"/>
    </location>
</feature>
<keyword evidence="7 8" id="KW-0472">Membrane</keyword>
<evidence type="ECO:0000256" key="5">
    <source>
        <dbReference type="ARBA" id="ARBA00022692"/>
    </source>
</evidence>
<name>A0A975S4F0_9RHOB</name>
<keyword evidence="6 8" id="KW-1133">Transmembrane helix</keyword>
<evidence type="ECO:0000256" key="7">
    <source>
        <dbReference type="ARBA" id="ARBA00023136"/>
    </source>
</evidence>
<evidence type="ECO:0000256" key="8">
    <source>
        <dbReference type="SAM" id="Phobius"/>
    </source>
</evidence>
<keyword evidence="4" id="KW-1003">Cell membrane</keyword>